<proteinExistence type="inferred from homology"/>
<dbReference type="InterPro" id="IPR013094">
    <property type="entry name" value="AB_hydrolase_3"/>
</dbReference>
<feature type="region of interest" description="Disordered" evidence="4">
    <location>
        <begin position="1"/>
        <end position="21"/>
    </location>
</feature>
<dbReference type="PANTHER" id="PTHR48081:SF30">
    <property type="entry name" value="ACETYL-HYDROLASE LIPR-RELATED"/>
    <property type="match status" value="1"/>
</dbReference>
<name>A0A1I5M2F4_9PSEU</name>
<dbReference type="Pfam" id="PF07859">
    <property type="entry name" value="Abhydrolase_3"/>
    <property type="match status" value="1"/>
</dbReference>
<dbReference type="STRING" id="587909.SAMN05421810_101764"/>
<comment type="similarity">
    <text evidence="1">Belongs to the 'GDXG' lipolytic enzyme family.</text>
</comment>
<accession>A0A1I5M2F4</accession>
<reference evidence="7" key="1">
    <citation type="submission" date="2016-10" db="EMBL/GenBank/DDBJ databases">
        <authorList>
            <person name="Varghese N."/>
            <person name="Submissions S."/>
        </authorList>
    </citation>
    <scope>NUCLEOTIDE SEQUENCE [LARGE SCALE GENOMIC DNA]</scope>
    <source>
        <strain evidence="7">CGMCC 4.5579</strain>
    </source>
</reference>
<dbReference type="GO" id="GO:0004806">
    <property type="term" value="F:triacylglycerol lipase activity"/>
    <property type="evidence" value="ECO:0007669"/>
    <property type="project" value="TreeGrafter"/>
</dbReference>
<dbReference type="PANTHER" id="PTHR48081">
    <property type="entry name" value="AB HYDROLASE SUPERFAMILY PROTEIN C4A8.06C"/>
    <property type="match status" value="1"/>
</dbReference>
<dbReference type="AlphaFoldDB" id="A0A1I5M2F4"/>
<gene>
    <name evidence="6" type="ORF">SAMN05421810_101764</name>
</gene>
<dbReference type="EMBL" id="FOWW01000001">
    <property type="protein sequence ID" value="SFP03680.1"/>
    <property type="molecule type" value="Genomic_DNA"/>
</dbReference>
<feature type="domain" description="Alpha/beta hydrolase fold-3" evidence="5">
    <location>
        <begin position="119"/>
        <end position="318"/>
    </location>
</feature>
<dbReference type="OrthoDB" id="128186at2"/>
<dbReference type="InterPro" id="IPR050300">
    <property type="entry name" value="GDXG_lipolytic_enzyme"/>
</dbReference>
<dbReference type="Gene3D" id="3.40.50.1820">
    <property type="entry name" value="alpha/beta hydrolase"/>
    <property type="match status" value="1"/>
</dbReference>
<keyword evidence="7" id="KW-1185">Reference proteome</keyword>
<feature type="active site" evidence="3">
    <location>
        <position position="191"/>
    </location>
</feature>
<dbReference type="InterPro" id="IPR033140">
    <property type="entry name" value="Lipase_GDXG_put_SER_AS"/>
</dbReference>
<evidence type="ECO:0000313" key="6">
    <source>
        <dbReference type="EMBL" id="SFP03680.1"/>
    </source>
</evidence>
<organism evidence="6 7">
    <name type="scientific">Amycolatopsis arida</name>
    <dbReference type="NCBI Taxonomy" id="587909"/>
    <lineage>
        <taxon>Bacteria</taxon>
        <taxon>Bacillati</taxon>
        <taxon>Actinomycetota</taxon>
        <taxon>Actinomycetes</taxon>
        <taxon>Pseudonocardiales</taxon>
        <taxon>Pseudonocardiaceae</taxon>
        <taxon>Amycolatopsis</taxon>
    </lineage>
</organism>
<evidence type="ECO:0000256" key="2">
    <source>
        <dbReference type="ARBA" id="ARBA00022801"/>
    </source>
</evidence>
<dbReference type="PROSITE" id="PS01174">
    <property type="entry name" value="LIPASE_GDXG_SER"/>
    <property type="match status" value="1"/>
</dbReference>
<sequence length="352" mass="36483">MPSEYRQAPVPTALSNGVSAAGSTAVPAPLPASLRARLLARASAATLRPLTAVIPASPRGVWLSRRIVAGSLAVLGPVPAGTEVRRVDAGVAGGSRVRGEWVRGPGVASAGGDPDGTVVLYAHGSGYAVCSARTHRGLTARLSALTGLPVFACDYRLAPRHRFPAAADDVRAAHDWLVGQGARRIVLAGDSAGGHLAVDLTLELARAGRPVPAALVLFSPLLDPTLRLAAARERVRRDPMISAARARRLVELYTRGVDAAHPRLALDVAAARAFPPTLVQAGGAEMLVADAERLARSLGVAGARCVLEVWPGQVHVFQALPVLVPEAAAAVRRAADFVRAELASSARSREVS</sequence>
<evidence type="ECO:0000259" key="5">
    <source>
        <dbReference type="Pfam" id="PF07859"/>
    </source>
</evidence>
<evidence type="ECO:0000256" key="1">
    <source>
        <dbReference type="ARBA" id="ARBA00010515"/>
    </source>
</evidence>
<evidence type="ECO:0000313" key="7">
    <source>
        <dbReference type="Proteomes" id="UP000198727"/>
    </source>
</evidence>
<dbReference type="SUPFAM" id="SSF53474">
    <property type="entry name" value="alpha/beta-Hydrolases"/>
    <property type="match status" value="1"/>
</dbReference>
<dbReference type="Proteomes" id="UP000198727">
    <property type="component" value="Unassembled WGS sequence"/>
</dbReference>
<protein>
    <submittedName>
        <fullName evidence="6">Acetyl esterase/lipase</fullName>
    </submittedName>
</protein>
<keyword evidence="2" id="KW-0378">Hydrolase</keyword>
<evidence type="ECO:0000256" key="4">
    <source>
        <dbReference type="SAM" id="MobiDB-lite"/>
    </source>
</evidence>
<dbReference type="InterPro" id="IPR029058">
    <property type="entry name" value="AB_hydrolase_fold"/>
</dbReference>
<evidence type="ECO:0000256" key="3">
    <source>
        <dbReference type="PROSITE-ProRule" id="PRU10038"/>
    </source>
</evidence>